<reference evidence="1 2" key="1">
    <citation type="journal article" date="2013" name="Stand. Genomic Sci.">
        <title>Genomic Encyclopedia of Type Strains, Phase I: The one thousand microbial genomes (KMG-I) project.</title>
        <authorList>
            <person name="Kyrpides N.C."/>
            <person name="Woyke T."/>
            <person name="Eisen J.A."/>
            <person name="Garrity G."/>
            <person name="Lilburn T.G."/>
            <person name="Beck B.J."/>
            <person name="Whitman W.B."/>
            <person name="Hugenholtz P."/>
            <person name="Klenk H.P."/>
        </authorList>
    </citation>
    <scope>NUCLEOTIDE SEQUENCE [LARGE SCALE GENOMIC DNA]</scope>
    <source>
        <strain evidence="1 2">DSM 13484</strain>
    </source>
</reference>
<dbReference type="Proteomes" id="UP000316778">
    <property type="component" value="Unassembled WGS sequence"/>
</dbReference>
<sequence>MLYEMTYIILLGNSYEHLLLLQNCIHHLQPSIRTDIADTCTLAGFVRRQCPDMILLYMTTMENVHADYVHGIRNNRLADNIPLFVCRAPLAMPELATLLQVQEKAGNGRMRDL</sequence>
<protein>
    <recommendedName>
        <fullName evidence="3">Response regulatory domain-containing protein</fullName>
    </recommendedName>
</protein>
<organism evidence="1 2">
    <name type="scientific">Chitinophaga japonensis</name>
    <name type="common">Flexibacter japonensis</name>
    <dbReference type="NCBI Taxonomy" id="104662"/>
    <lineage>
        <taxon>Bacteria</taxon>
        <taxon>Pseudomonadati</taxon>
        <taxon>Bacteroidota</taxon>
        <taxon>Chitinophagia</taxon>
        <taxon>Chitinophagales</taxon>
        <taxon>Chitinophagaceae</taxon>
        <taxon>Chitinophaga</taxon>
    </lineage>
</organism>
<name>A0A562T436_CHIJA</name>
<dbReference type="EMBL" id="VLLG01000003">
    <property type="protein sequence ID" value="TWI88262.1"/>
    <property type="molecule type" value="Genomic_DNA"/>
</dbReference>
<dbReference type="RefSeq" id="WP_145713350.1">
    <property type="nucleotide sequence ID" value="NZ_BAAAFY010000001.1"/>
</dbReference>
<proteinExistence type="predicted"/>
<evidence type="ECO:0008006" key="3">
    <source>
        <dbReference type="Google" id="ProtNLM"/>
    </source>
</evidence>
<gene>
    <name evidence="1" type="ORF">LX66_2347</name>
</gene>
<keyword evidence="2" id="KW-1185">Reference proteome</keyword>
<evidence type="ECO:0000313" key="1">
    <source>
        <dbReference type="EMBL" id="TWI88262.1"/>
    </source>
</evidence>
<comment type="caution">
    <text evidence="1">The sequence shown here is derived from an EMBL/GenBank/DDBJ whole genome shotgun (WGS) entry which is preliminary data.</text>
</comment>
<accession>A0A562T436</accession>
<dbReference type="AlphaFoldDB" id="A0A562T436"/>
<evidence type="ECO:0000313" key="2">
    <source>
        <dbReference type="Proteomes" id="UP000316778"/>
    </source>
</evidence>